<dbReference type="InterPro" id="IPR004107">
    <property type="entry name" value="Integrase_SAM-like_N"/>
</dbReference>
<dbReference type="PROSITE" id="PS51898">
    <property type="entry name" value="TYR_RECOMBINASE"/>
    <property type="match status" value="1"/>
</dbReference>
<evidence type="ECO:0000256" key="5">
    <source>
        <dbReference type="PROSITE-ProRule" id="PRU01248"/>
    </source>
</evidence>
<evidence type="ECO:0000256" key="2">
    <source>
        <dbReference type="ARBA" id="ARBA00022908"/>
    </source>
</evidence>
<dbReference type="InterPro" id="IPR013762">
    <property type="entry name" value="Integrase-like_cat_sf"/>
</dbReference>
<dbReference type="eggNOG" id="COG4974">
    <property type="taxonomic scope" value="Bacteria"/>
</dbReference>
<dbReference type="NCBIfam" id="TIGR02249">
    <property type="entry name" value="integrase_gron"/>
    <property type="match status" value="1"/>
</dbReference>
<reference evidence="8 9" key="1">
    <citation type="journal article" date="2013" name="Environ. Microbiol.">
        <title>Genome analysis of Chitinivibrio alkaliphilus gen. nov., sp. nov., a novel extremely haloalkaliphilic anaerobic chitinolytic bacterium from the candidate phylum Termite Group 3.</title>
        <authorList>
            <person name="Sorokin D.Y."/>
            <person name="Gumerov V.M."/>
            <person name="Rakitin A.L."/>
            <person name="Beletsky A.V."/>
            <person name="Damste J.S."/>
            <person name="Muyzer G."/>
            <person name="Mardanov A.V."/>
            <person name="Ravin N.V."/>
        </authorList>
    </citation>
    <scope>NUCLEOTIDE SEQUENCE [LARGE SCALE GENOMIC DNA]</scope>
    <source>
        <strain evidence="8 9">ACht1</strain>
    </source>
</reference>
<protein>
    <submittedName>
        <fullName evidence="8">Integron integrase</fullName>
    </submittedName>
</protein>
<dbReference type="PROSITE" id="PS51900">
    <property type="entry name" value="CB"/>
    <property type="match status" value="1"/>
</dbReference>
<dbReference type="InterPro" id="IPR011010">
    <property type="entry name" value="DNA_brk_join_enz"/>
</dbReference>
<keyword evidence="4" id="KW-0233">DNA recombination</keyword>
<dbReference type="InterPro" id="IPR011946">
    <property type="entry name" value="Integrase_integron-type"/>
</dbReference>
<dbReference type="GO" id="GO:0006310">
    <property type="term" value="P:DNA recombination"/>
    <property type="evidence" value="ECO:0007669"/>
    <property type="project" value="UniProtKB-KW"/>
</dbReference>
<evidence type="ECO:0000256" key="3">
    <source>
        <dbReference type="ARBA" id="ARBA00023125"/>
    </source>
</evidence>
<feature type="domain" description="Tyr recombinase" evidence="6">
    <location>
        <begin position="178"/>
        <end position="389"/>
    </location>
</feature>
<name>U7D546_9BACT</name>
<dbReference type="PANTHER" id="PTHR30349">
    <property type="entry name" value="PHAGE INTEGRASE-RELATED"/>
    <property type="match status" value="1"/>
</dbReference>
<keyword evidence="9" id="KW-1185">Reference proteome</keyword>
<accession>U7D546</accession>
<dbReference type="Gene3D" id="1.10.150.130">
    <property type="match status" value="1"/>
</dbReference>
<keyword evidence="3 5" id="KW-0238">DNA-binding</keyword>
<dbReference type="Pfam" id="PF00589">
    <property type="entry name" value="Phage_integrase"/>
    <property type="match status" value="1"/>
</dbReference>
<evidence type="ECO:0000313" key="9">
    <source>
        <dbReference type="Proteomes" id="UP000017148"/>
    </source>
</evidence>
<dbReference type="Gene3D" id="1.10.443.10">
    <property type="entry name" value="Intergrase catalytic core"/>
    <property type="match status" value="1"/>
</dbReference>
<dbReference type="PANTHER" id="PTHR30349:SF64">
    <property type="entry name" value="PROPHAGE INTEGRASE INTD-RELATED"/>
    <property type="match status" value="1"/>
</dbReference>
<dbReference type="OrthoDB" id="9801717at2"/>
<dbReference type="InterPro" id="IPR002104">
    <property type="entry name" value="Integrase_catalytic"/>
</dbReference>
<comment type="caution">
    <text evidence="8">The sequence shown here is derived from an EMBL/GenBank/DDBJ whole genome shotgun (WGS) entry which is preliminary data.</text>
</comment>
<dbReference type="Pfam" id="PF13495">
    <property type="entry name" value="Phage_int_SAM_4"/>
    <property type="match status" value="1"/>
</dbReference>
<dbReference type="InterPro" id="IPR050090">
    <property type="entry name" value="Tyrosine_recombinase_XerCD"/>
</dbReference>
<dbReference type="GO" id="GO:0003677">
    <property type="term" value="F:DNA binding"/>
    <property type="evidence" value="ECO:0007669"/>
    <property type="project" value="UniProtKB-UniRule"/>
</dbReference>
<keyword evidence="2" id="KW-0229">DNA integration</keyword>
<dbReference type="EMBL" id="ASJR01000044">
    <property type="protein sequence ID" value="ERP30691.1"/>
    <property type="molecule type" value="Genomic_DNA"/>
</dbReference>
<proteinExistence type="inferred from homology"/>
<sequence length="396" mass="46571">MKNVEPELHHDYVKWIRFYLDFCQKYRFVPYEKSSFSHFSQKLHDKNQRVQDIETAYQAVELLIPYYSTGIKEGELTSKVEVIQQLISVIRLKNYSPRTLEAYLKWTRKFFSFYTGDISSIDEGTARQFLNDLVLNKNVSPSAQNQAFNALLFLYRHVLRRDFGDQSGTVRAKKPKKKMPVVLTVSELQCLFNMIEERFLLHFQLMYGCGLRLTELMELRLKHLDFGNNLLMIEFSKQQKSRYIPLPKKIVSNLQLQVESVIQRHKKNRNNKKYKGVFLPPSIDDSQAMEEKWLWLFPASGLVLVSQKNEERQFHLHHTVVSRSLKAAAKKTEIQKNISPHVLRHSYATHLLQYGLDIKTIQELLGHSTIETTMVYLHVLKEMIPRPAISPLDIRW</sequence>
<dbReference type="InterPro" id="IPR010998">
    <property type="entry name" value="Integrase_recombinase_N"/>
</dbReference>
<dbReference type="InterPro" id="IPR044068">
    <property type="entry name" value="CB"/>
</dbReference>
<dbReference type="STRING" id="1313304.CALK_2499"/>
<dbReference type="AlphaFoldDB" id="U7D546"/>
<evidence type="ECO:0000313" key="8">
    <source>
        <dbReference type="EMBL" id="ERP30691.1"/>
    </source>
</evidence>
<dbReference type="SUPFAM" id="SSF56349">
    <property type="entry name" value="DNA breaking-rejoining enzymes"/>
    <property type="match status" value="1"/>
</dbReference>
<feature type="domain" description="Core-binding (CB)" evidence="7">
    <location>
        <begin position="77"/>
        <end position="159"/>
    </location>
</feature>
<dbReference type="RefSeq" id="WP_022637826.1">
    <property type="nucleotide sequence ID" value="NZ_ASJR01000044.1"/>
</dbReference>
<evidence type="ECO:0000256" key="4">
    <source>
        <dbReference type="ARBA" id="ARBA00023172"/>
    </source>
</evidence>
<comment type="similarity">
    <text evidence="1">Belongs to the 'phage' integrase family.</text>
</comment>
<dbReference type="GO" id="GO:0015074">
    <property type="term" value="P:DNA integration"/>
    <property type="evidence" value="ECO:0007669"/>
    <property type="project" value="UniProtKB-KW"/>
</dbReference>
<dbReference type="Proteomes" id="UP000017148">
    <property type="component" value="Unassembled WGS sequence"/>
</dbReference>
<dbReference type="PATRIC" id="fig|1313304.3.peg.2369"/>
<gene>
    <name evidence="8" type="ORF">CALK_2499</name>
</gene>
<evidence type="ECO:0000259" key="7">
    <source>
        <dbReference type="PROSITE" id="PS51900"/>
    </source>
</evidence>
<evidence type="ECO:0000259" key="6">
    <source>
        <dbReference type="PROSITE" id="PS51898"/>
    </source>
</evidence>
<organism evidence="8 9">
    <name type="scientific">Chitinivibrio alkaliphilus ACht1</name>
    <dbReference type="NCBI Taxonomy" id="1313304"/>
    <lineage>
        <taxon>Bacteria</taxon>
        <taxon>Pseudomonadati</taxon>
        <taxon>Fibrobacterota</taxon>
        <taxon>Chitinivibrionia</taxon>
        <taxon>Chitinivibrionales</taxon>
        <taxon>Chitinivibrionaceae</taxon>
        <taxon>Chitinivibrio</taxon>
    </lineage>
</organism>
<evidence type="ECO:0000256" key="1">
    <source>
        <dbReference type="ARBA" id="ARBA00008857"/>
    </source>
</evidence>